<evidence type="ECO:0000313" key="3">
    <source>
        <dbReference type="Proteomes" id="UP000002640"/>
    </source>
</evidence>
<dbReference type="KEGG" id="psoj:PHYSODRAFT_523400"/>
<sequence length="432" mass="49594">MASDGESLEETLAFLDEALRESDAILSDDDQNPLDTHLFATLGGDIDQDLGLFTANETAGPQQASKPQPTPRKRKKNYNQNRARKERHAELVKLREEVQDLEFTLKRLQTIRGGRSSWGTASSEKEMEAGTGTVWKDAVCVRQLDRRLRAERENAQLKESCEREMQVVKSLKRLLYRQTPPSDLIYLEGTTHTRRIEIPTGRMKHMAALIFEQLSSGVEHSYNEAEIVVEMNSPVSMDAMTPKPLLRDIMDGTRLEVFDHHILPFDMRTAGDAWWKHWHNYRGRRVDEGFVTESFGLEFNDTNADTTATFYVQQILRRHIEDDRTVIVWNAYVEPFMFENERGTRMTGIYFLERSHVIIKPGLVDCYGGEAASTRMSTCEIVTPHFLDPSLKDDPRMAALRNFVASSLSSNIMRRNEKVEDLLLDQSLQRHT</sequence>
<keyword evidence="3" id="KW-1185">Reference proteome</keyword>
<name>G5A516_PHYSP</name>
<feature type="compositionally biased region" description="Basic residues" evidence="1">
    <location>
        <begin position="71"/>
        <end position="86"/>
    </location>
</feature>
<feature type="compositionally biased region" description="Polar residues" evidence="1">
    <location>
        <begin position="58"/>
        <end position="67"/>
    </location>
</feature>
<feature type="region of interest" description="Disordered" evidence="1">
    <location>
        <begin position="58"/>
        <end position="87"/>
    </location>
</feature>
<accession>G5A516</accession>
<dbReference type="Proteomes" id="UP000002640">
    <property type="component" value="Unassembled WGS sequence"/>
</dbReference>
<reference evidence="2 3" key="1">
    <citation type="journal article" date="2006" name="Science">
        <title>Phytophthora genome sequences uncover evolutionary origins and mechanisms of pathogenesis.</title>
        <authorList>
            <person name="Tyler B.M."/>
            <person name="Tripathy S."/>
            <person name="Zhang X."/>
            <person name="Dehal P."/>
            <person name="Jiang R.H."/>
            <person name="Aerts A."/>
            <person name="Arredondo F.D."/>
            <person name="Baxter L."/>
            <person name="Bensasson D."/>
            <person name="Beynon J.L."/>
            <person name="Chapman J."/>
            <person name="Damasceno C.M."/>
            <person name="Dorrance A.E."/>
            <person name="Dou D."/>
            <person name="Dickerman A.W."/>
            <person name="Dubchak I.L."/>
            <person name="Garbelotto M."/>
            <person name="Gijzen M."/>
            <person name="Gordon S.G."/>
            <person name="Govers F."/>
            <person name="Grunwald N.J."/>
            <person name="Huang W."/>
            <person name="Ivors K.L."/>
            <person name="Jones R.W."/>
            <person name="Kamoun S."/>
            <person name="Krampis K."/>
            <person name="Lamour K.H."/>
            <person name="Lee M.K."/>
            <person name="McDonald W.H."/>
            <person name="Medina M."/>
            <person name="Meijer H.J."/>
            <person name="Nordberg E.K."/>
            <person name="Maclean D.J."/>
            <person name="Ospina-Giraldo M.D."/>
            <person name="Morris P.F."/>
            <person name="Phuntumart V."/>
            <person name="Putnam N.H."/>
            <person name="Rash S."/>
            <person name="Rose J.K."/>
            <person name="Sakihama Y."/>
            <person name="Salamov A.A."/>
            <person name="Savidor A."/>
            <person name="Scheuring C.F."/>
            <person name="Smith B.M."/>
            <person name="Sobral B.W."/>
            <person name="Terry A."/>
            <person name="Torto-Alalibo T.A."/>
            <person name="Win J."/>
            <person name="Xu Z."/>
            <person name="Zhang H."/>
            <person name="Grigoriev I.V."/>
            <person name="Rokhsar D.S."/>
            <person name="Boore J.L."/>
        </authorList>
    </citation>
    <scope>NUCLEOTIDE SEQUENCE [LARGE SCALE GENOMIC DNA]</scope>
    <source>
        <strain evidence="2 3">P6497</strain>
    </source>
</reference>
<protein>
    <recommendedName>
        <fullName evidence="4">M96 mating-specific protein family</fullName>
    </recommendedName>
</protein>
<dbReference type="AlphaFoldDB" id="G5A516"/>
<dbReference type="PANTHER" id="PTHR35796">
    <property type="entry name" value="HYPOTHETICAL CYTOSOLIC PROTEIN"/>
    <property type="match status" value="1"/>
</dbReference>
<organism evidence="2 3">
    <name type="scientific">Phytophthora sojae (strain P6497)</name>
    <name type="common">Soybean stem and root rot agent</name>
    <name type="synonym">Phytophthora megasperma f. sp. glycines</name>
    <dbReference type="NCBI Taxonomy" id="1094619"/>
    <lineage>
        <taxon>Eukaryota</taxon>
        <taxon>Sar</taxon>
        <taxon>Stramenopiles</taxon>
        <taxon>Oomycota</taxon>
        <taxon>Peronosporomycetes</taxon>
        <taxon>Peronosporales</taxon>
        <taxon>Peronosporaceae</taxon>
        <taxon>Phytophthora</taxon>
    </lineage>
</organism>
<dbReference type="RefSeq" id="XP_009534626.1">
    <property type="nucleotide sequence ID" value="XM_009536331.1"/>
</dbReference>
<proteinExistence type="predicted"/>
<dbReference type="OMA" id="HILPFDM"/>
<evidence type="ECO:0000256" key="1">
    <source>
        <dbReference type="SAM" id="MobiDB-lite"/>
    </source>
</evidence>
<dbReference type="EMBL" id="JH159159">
    <property type="protein sequence ID" value="EGZ09765.1"/>
    <property type="molecule type" value="Genomic_DNA"/>
</dbReference>
<dbReference type="PANTHER" id="PTHR35796:SF3">
    <property type="entry name" value="BHLH DOMAIN-CONTAINING PROTEIN"/>
    <property type="match status" value="1"/>
</dbReference>
<evidence type="ECO:0008006" key="4">
    <source>
        <dbReference type="Google" id="ProtNLM"/>
    </source>
</evidence>
<evidence type="ECO:0000313" key="2">
    <source>
        <dbReference type="EMBL" id="EGZ09765.1"/>
    </source>
</evidence>
<gene>
    <name evidence="2" type="ORF">PHYSODRAFT_523400</name>
</gene>
<dbReference type="GeneID" id="20660657"/>
<dbReference type="SMR" id="G5A516"/>
<dbReference type="InParanoid" id="G5A516"/>